<dbReference type="Pfam" id="PF14541">
    <property type="entry name" value="TAXi_C"/>
    <property type="match status" value="1"/>
</dbReference>
<protein>
    <recommendedName>
        <fullName evidence="10">Peptidase A1 domain-containing protein</fullName>
    </recommendedName>
</protein>
<sequence>MSNNSSVLVLVLLSLCSISFLESLNGGFSAEIIHRDSSKSPFYRPAETQFQRVANAVRRSINRAKHFNRSSVHPNTPKAAITKNDGEYLVRYSVGTPPFQVYGIADTGSDIIWLQCQPCETCYNQTTPIFDPSKSYTYKTLPYSSTACQSVQDTSQYGNSCEYTIYYGDGSHSLGDLSVETLTLGSTNGSSIQFPRTVIGCGRNNTVSFGGKSSGVVGLGRGPVSLISQLGSSIGGKFSYCLAPRSNVSSKLNFGNAAVVSGKGTVSTPILSLDPKVFYFLTLKSFSVGNKRIEFRSSSSTPGGEGKIIIDSGTTLTLLPDDIYSKLESAVANAIELERVQDPFKQLSLCYNSSFEDLEAPAIMAHFSGADIKLKAINTFVEVEEGIVCLAFMSSQIGPIFGNIAQLNFLVGYDLEKKKVSFKPTDCTKR</sequence>
<dbReference type="InterPro" id="IPR032861">
    <property type="entry name" value="TAXi_N"/>
</dbReference>
<feature type="domain" description="Peptidase A1" evidence="10">
    <location>
        <begin position="88"/>
        <end position="423"/>
    </location>
</feature>
<evidence type="ECO:0000256" key="8">
    <source>
        <dbReference type="ARBA" id="ARBA00023180"/>
    </source>
</evidence>
<dbReference type="SUPFAM" id="SSF50630">
    <property type="entry name" value="Acid proteases"/>
    <property type="match status" value="1"/>
</dbReference>
<evidence type="ECO:0000313" key="11">
    <source>
        <dbReference type="EMBL" id="CAJ1978113.1"/>
    </source>
</evidence>
<evidence type="ECO:0000256" key="3">
    <source>
        <dbReference type="ARBA" id="ARBA00022525"/>
    </source>
</evidence>
<comment type="similarity">
    <text evidence="2">Belongs to the peptidase A1 family.</text>
</comment>
<evidence type="ECO:0000256" key="5">
    <source>
        <dbReference type="ARBA" id="ARBA00022729"/>
    </source>
</evidence>
<feature type="signal peptide" evidence="9">
    <location>
        <begin position="1"/>
        <end position="23"/>
    </location>
</feature>
<dbReference type="CDD" id="cd05476">
    <property type="entry name" value="pepsin_A_like_plant"/>
    <property type="match status" value="1"/>
</dbReference>
<dbReference type="Proteomes" id="UP001189624">
    <property type="component" value="Chromosome 11"/>
</dbReference>
<accession>A0AA86W3Y5</accession>
<keyword evidence="8" id="KW-0325">Glycoprotein</keyword>
<dbReference type="GO" id="GO:0005576">
    <property type="term" value="C:extracellular region"/>
    <property type="evidence" value="ECO:0007669"/>
    <property type="project" value="UniProtKB-SubCell"/>
</dbReference>
<dbReference type="PANTHER" id="PTHR47967:SF66">
    <property type="entry name" value="ASPARTIC PROTEINASE CDR1-RELATED"/>
    <property type="match status" value="1"/>
</dbReference>
<dbReference type="FunFam" id="2.40.70.10:FF:000050">
    <property type="entry name" value="Aspartic proteinase CDR1"/>
    <property type="match status" value="1"/>
</dbReference>
<reference evidence="11" key="1">
    <citation type="submission" date="2023-10" db="EMBL/GenBank/DDBJ databases">
        <authorList>
            <person name="Domelevo Entfellner J.-B."/>
        </authorList>
    </citation>
    <scope>NUCLEOTIDE SEQUENCE</scope>
</reference>
<evidence type="ECO:0000256" key="9">
    <source>
        <dbReference type="SAM" id="SignalP"/>
    </source>
</evidence>
<evidence type="ECO:0000256" key="2">
    <source>
        <dbReference type="ARBA" id="ARBA00007447"/>
    </source>
</evidence>
<keyword evidence="6" id="KW-0064">Aspartyl protease</keyword>
<dbReference type="FunFam" id="2.40.70.10:FF:000016">
    <property type="entry name" value="Probable aspartic protease At2g35615"/>
    <property type="match status" value="1"/>
</dbReference>
<proteinExistence type="inferred from homology"/>
<dbReference type="GO" id="GO:0004190">
    <property type="term" value="F:aspartic-type endopeptidase activity"/>
    <property type="evidence" value="ECO:0007669"/>
    <property type="project" value="UniProtKB-KW"/>
</dbReference>
<organism evidence="11 12">
    <name type="scientific">Sphenostylis stenocarpa</name>
    <dbReference type="NCBI Taxonomy" id="92480"/>
    <lineage>
        <taxon>Eukaryota</taxon>
        <taxon>Viridiplantae</taxon>
        <taxon>Streptophyta</taxon>
        <taxon>Embryophyta</taxon>
        <taxon>Tracheophyta</taxon>
        <taxon>Spermatophyta</taxon>
        <taxon>Magnoliopsida</taxon>
        <taxon>eudicotyledons</taxon>
        <taxon>Gunneridae</taxon>
        <taxon>Pentapetalae</taxon>
        <taxon>rosids</taxon>
        <taxon>fabids</taxon>
        <taxon>Fabales</taxon>
        <taxon>Fabaceae</taxon>
        <taxon>Papilionoideae</taxon>
        <taxon>50 kb inversion clade</taxon>
        <taxon>NPAAA clade</taxon>
        <taxon>indigoferoid/millettioid clade</taxon>
        <taxon>Phaseoleae</taxon>
        <taxon>Sphenostylis</taxon>
    </lineage>
</organism>
<dbReference type="InterPro" id="IPR033121">
    <property type="entry name" value="PEPTIDASE_A1"/>
</dbReference>
<feature type="chain" id="PRO_5041731633" description="Peptidase A1 domain-containing protein" evidence="9">
    <location>
        <begin position="24"/>
        <end position="430"/>
    </location>
</feature>
<dbReference type="InterPro" id="IPR021109">
    <property type="entry name" value="Peptidase_aspartic_dom_sf"/>
</dbReference>
<comment type="subcellular location">
    <subcellularLocation>
        <location evidence="1">Secreted</location>
    </subcellularLocation>
</comment>
<keyword evidence="5 9" id="KW-0732">Signal</keyword>
<dbReference type="GO" id="GO:0006508">
    <property type="term" value="P:proteolysis"/>
    <property type="evidence" value="ECO:0007669"/>
    <property type="project" value="UniProtKB-KW"/>
</dbReference>
<evidence type="ECO:0000256" key="4">
    <source>
        <dbReference type="ARBA" id="ARBA00022670"/>
    </source>
</evidence>
<keyword evidence="3" id="KW-0964">Secreted</keyword>
<name>A0AA86W3Y5_9FABA</name>
<keyword evidence="4" id="KW-0645">Protease</keyword>
<gene>
    <name evidence="11" type="ORF">AYBTSS11_LOCUS30298</name>
</gene>
<keyword evidence="12" id="KW-1185">Reference proteome</keyword>
<evidence type="ECO:0000259" key="10">
    <source>
        <dbReference type="PROSITE" id="PS51767"/>
    </source>
</evidence>
<keyword evidence="7" id="KW-0378">Hydrolase</keyword>
<evidence type="ECO:0000313" key="12">
    <source>
        <dbReference type="Proteomes" id="UP001189624"/>
    </source>
</evidence>
<dbReference type="InterPro" id="IPR032799">
    <property type="entry name" value="TAXi_C"/>
</dbReference>
<dbReference type="PANTHER" id="PTHR47967">
    <property type="entry name" value="OS07G0603500 PROTEIN-RELATED"/>
    <property type="match status" value="1"/>
</dbReference>
<dbReference type="PROSITE" id="PS51767">
    <property type="entry name" value="PEPTIDASE_A1"/>
    <property type="match status" value="1"/>
</dbReference>
<dbReference type="InterPro" id="IPR034161">
    <property type="entry name" value="Pepsin-like_plant"/>
</dbReference>
<evidence type="ECO:0000256" key="6">
    <source>
        <dbReference type="ARBA" id="ARBA00022750"/>
    </source>
</evidence>
<dbReference type="AlphaFoldDB" id="A0AA86W3Y5"/>
<dbReference type="Pfam" id="PF14543">
    <property type="entry name" value="TAXi_N"/>
    <property type="match status" value="1"/>
</dbReference>
<dbReference type="PROSITE" id="PS00141">
    <property type="entry name" value="ASP_PROTEASE"/>
    <property type="match status" value="1"/>
</dbReference>
<dbReference type="InterPro" id="IPR051708">
    <property type="entry name" value="Plant_Aspart_Prot_A1"/>
</dbReference>
<dbReference type="Gene3D" id="2.40.70.10">
    <property type="entry name" value="Acid Proteases"/>
    <property type="match status" value="2"/>
</dbReference>
<dbReference type="Gramene" id="rna-AYBTSS11_LOCUS30298">
    <property type="protein sequence ID" value="CAJ1978113.1"/>
    <property type="gene ID" value="gene-AYBTSS11_LOCUS30298"/>
</dbReference>
<dbReference type="InterPro" id="IPR001969">
    <property type="entry name" value="Aspartic_peptidase_AS"/>
</dbReference>
<evidence type="ECO:0000256" key="1">
    <source>
        <dbReference type="ARBA" id="ARBA00004613"/>
    </source>
</evidence>
<dbReference type="EMBL" id="OY731408">
    <property type="protein sequence ID" value="CAJ1978113.1"/>
    <property type="molecule type" value="Genomic_DNA"/>
</dbReference>
<evidence type="ECO:0000256" key="7">
    <source>
        <dbReference type="ARBA" id="ARBA00022801"/>
    </source>
</evidence>